<gene>
    <name evidence="1" type="ORF">BFL36_10395</name>
</gene>
<proteinExistence type="predicted"/>
<name>A0A251YDL1_9MICO</name>
<accession>A0A251YDL1</accession>
<sequence>MADEREARERYEDEGRRQELARREWMPAPLGGRVVLALGGGRAFWVDAFRGYPDGVVFLTRYRWVAAGPSLEDPDAWPTLGGHLPSDDPVTVTADVDGGEAPRSSAALGGRALHTGSGNGLPGIATAEWWLPEVPRESLTLAFSHPSIGLAGSAVVDARGWAAEIAAHAIRIG</sequence>
<dbReference type="RefSeq" id="WP_086517870.1">
    <property type="nucleotide sequence ID" value="NZ_MDJY01000046.1"/>
</dbReference>
<dbReference type="AlphaFoldDB" id="A0A251YDL1"/>
<protein>
    <submittedName>
        <fullName evidence="1">Uncharacterized protein</fullName>
    </submittedName>
</protein>
<dbReference type="EMBL" id="MDJY01000046">
    <property type="protein sequence ID" value="OUE22332.1"/>
    <property type="molecule type" value="Genomic_DNA"/>
</dbReference>
<dbReference type="Proteomes" id="UP000195011">
    <property type="component" value="Unassembled WGS sequence"/>
</dbReference>
<evidence type="ECO:0000313" key="2">
    <source>
        <dbReference type="Proteomes" id="UP000195011"/>
    </source>
</evidence>
<evidence type="ECO:0000313" key="1">
    <source>
        <dbReference type="EMBL" id="OUE22332.1"/>
    </source>
</evidence>
<comment type="caution">
    <text evidence="1">The sequence shown here is derived from an EMBL/GenBank/DDBJ whole genome shotgun (WGS) entry which is preliminary data.</text>
</comment>
<organism evidence="1 2">
    <name type="scientific">Clavibacter michiganensis</name>
    <dbReference type="NCBI Taxonomy" id="28447"/>
    <lineage>
        <taxon>Bacteria</taxon>
        <taxon>Bacillati</taxon>
        <taxon>Actinomycetota</taxon>
        <taxon>Actinomycetes</taxon>
        <taxon>Micrococcales</taxon>
        <taxon>Microbacteriaceae</taxon>
        <taxon>Clavibacter</taxon>
    </lineage>
</organism>
<reference evidence="1 2" key="1">
    <citation type="submission" date="2016-08" db="EMBL/GenBank/DDBJ databases">
        <title>Genome sequence of Clavibacter michiganensis spp strain CFBP8017.</title>
        <authorList>
            <person name="Thapa S.P."/>
            <person name="Coaker G."/>
            <person name="Jacques M.-A."/>
        </authorList>
    </citation>
    <scope>NUCLEOTIDE SEQUENCE [LARGE SCALE GENOMIC DNA]</scope>
    <source>
        <strain evidence="1">CFBP8017</strain>
    </source>
</reference>